<dbReference type="Proteomes" id="UP001500469">
    <property type="component" value="Unassembled WGS sequence"/>
</dbReference>
<evidence type="ECO:0000313" key="3">
    <source>
        <dbReference type="Proteomes" id="UP001500469"/>
    </source>
</evidence>
<evidence type="ECO:0000313" key="2">
    <source>
        <dbReference type="EMBL" id="GAA0878061.1"/>
    </source>
</evidence>
<dbReference type="InterPro" id="IPR045746">
    <property type="entry name" value="ACT14924-like_Acyltransf_dom"/>
</dbReference>
<organism evidence="2 3">
    <name type="scientific">Algoriphagus jejuensis</name>
    <dbReference type="NCBI Taxonomy" id="419934"/>
    <lineage>
        <taxon>Bacteria</taxon>
        <taxon>Pseudomonadati</taxon>
        <taxon>Bacteroidota</taxon>
        <taxon>Cytophagia</taxon>
        <taxon>Cytophagales</taxon>
        <taxon>Cyclobacteriaceae</taxon>
        <taxon>Algoriphagus</taxon>
    </lineage>
</organism>
<dbReference type="GO" id="GO:0016746">
    <property type="term" value="F:acyltransferase activity"/>
    <property type="evidence" value="ECO:0007669"/>
    <property type="project" value="UniProtKB-KW"/>
</dbReference>
<comment type="caution">
    <text evidence="2">The sequence shown here is derived from an EMBL/GenBank/DDBJ whole genome shotgun (WGS) entry which is preliminary data.</text>
</comment>
<feature type="domain" description="Phospholipid/glycerol acyltransferase" evidence="1">
    <location>
        <begin position="81"/>
        <end position="197"/>
    </location>
</feature>
<dbReference type="SUPFAM" id="SSF69593">
    <property type="entry name" value="Glycerol-3-phosphate (1)-acyltransferase"/>
    <property type="match status" value="1"/>
</dbReference>
<name>A0ABP3YBU7_9BACT</name>
<evidence type="ECO:0000259" key="1">
    <source>
        <dbReference type="SMART" id="SM00563"/>
    </source>
</evidence>
<dbReference type="RefSeq" id="WP_343849175.1">
    <property type="nucleotide sequence ID" value="NZ_BAAAFI010000003.1"/>
</dbReference>
<dbReference type="EMBL" id="BAAAFI010000003">
    <property type="protein sequence ID" value="GAA0878061.1"/>
    <property type="molecule type" value="Genomic_DNA"/>
</dbReference>
<reference evidence="3" key="1">
    <citation type="journal article" date="2019" name="Int. J. Syst. Evol. Microbiol.">
        <title>The Global Catalogue of Microorganisms (GCM) 10K type strain sequencing project: providing services to taxonomists for standard genome sequencing and annotation.</title>
        <authorList>
            <consortium name="The Broad Institute Genomics Platform"/>
            <consortium name="The Broad Institute Genome Sequencing Center for Infectious Disease"/>
            <person name="Wu L."/>
            <person name="Ma J."/>
        </authorList>
    </citation>
    <scope>NUCLEOTIDE SEQUENCE [LARGE SCALE GENOMIC DNA]</scope>
    <source>
        <strain evidence="3">JCM 16112</strain>
    </source>
</reference>
<proteinExistence type="predicted"/>
<keyword evidence="2" id="KW-0012">Acyltransferase</keyword>
<dbReference type="Pfam" id="PF19576">
    <property type="entry name" value="Acyltransf_2"/>
    <property type="match status" value="1"/>
</dbReference>
<sequence length="273" mass="31290">MSKKFIDIEKAIHSKNPKLLKWMPGFLLAYVKRVTHEEWLNSVLIKHIDKKGLDFADALITEFEMDVRLINAENIPKTGGVIVASNHPLGGLDGIALMHAVGKIRPDVRFLVNDLLMSFDNFEPIFVPVNKHGANSKNANQRIEEAYANGYAVLVFPAGLVSRKQEGEIKDLVWRKSFVSKAKKYRLDIVPCHIGGKNSEFFYNLANWRKKIGIKANIEMFWLVDEMYKQRGNKVEIRVGKPISPDAFTSEKTEMQWAEYLKTMVYKLGERHE</sequence>
<keyword evidence="3" id="KW-1185">Reference proteome</keyword>
<keyword evidence="2" id="KW-0808">Transferase</keyword>
<protein>
    <submittedName>
        <fullName evidence="2">1-acyl-sn-glycerol-3-phosphate acyltransferase</fullName>
    </submittedName>
</protein>
<accession>A0ABP3YBU7</accession>
<gene>
    <name evidence="2" type="ORF">GCM10009119_10290</name>
</gene>
<dbReference type="SMART" id="SM00563">
    <property type="entry name" value="PlsC"/>
    <property type="match status" value="1"/>
</dbReference>
<dbReference type="InterPro" id="IPR002123">
    <property type="entry name" value="Plipid/glycerol_acylTrfase"/>
</dbReference>